<dbReference type="AlphaFoldDB" id="A0A0A9CTH4"/>
<accession>A0A0A9CTH4</accession>
<reference evidence="1" key="2">
    <citation type="journal article" date="2015" name="Data Brief">
        <title>Shoot transcriptome of the giant reed, Arundo donax.</title>
        <authorList>
            <person name="Barrero R.A."/>
            <person name="Guerrero F.D."/>
            <person name="Moolhuijzen P."/>
            <person name="Goolsby J.A."/>
            <person name="Tidwell J."/>
            <person name="Bellgard S.E."/>
            <person name="Bellgard M.I."/>
        </authorList>
    </citation>
    <scope>NUCLEOTIDE SEQUENCE</scope>
    <source>
        <tissue evidence="1">Shoot tissue taken approximately 20 cm above the soil surface</tissue>
    </source>
</reference>
<name>A0A0A9CTH4_ARUDO</name>
<dbReference type="EMBL" id="GBRH01218984">
    <property type="protein sequence ID" value="JAD78911.1"/>
    <property type="molecule type" value="Transcribed_RNA"/>
</dbReference>
<protein>
    <submittedName>
        <fullName evidence="1">Uncharacterized protein</fullName>
    </submittedName>
</protein>
<sequence length="159" mass="16915">MRRNTRSSFEDRGAFLLGASGSTNCSDSASCSRRACLLFLSCTPPSCCWLNCNRRSISSTSSSRQSPSSIVILAASIGSSSRGFDADFSVLSLGAEACSTSRSGRGLRIEENGSLPRASTWRYACGSSLLRAREDGSLIKVGQKWCFSCAPADFLAKQA</sequence>
<reference evidence="1" key="1">
    <citation type="submission" date="2014-09" db="EMBL/GenBank/DDBJ databases">
        <authorList>
            <person name="Magalhaes I.L.F."/>
            <person name="Oliveira U."/>
            <person name="Santos F.R."/>
            <person name="Vidigal T.H.D.A."/>
            <person name="Brescovit A.D."/>
            <person name="Santos A.J."/>
        </authorList>
    </citation>
    <scope>NUCLEOTIDE SEQUENCE</scope>
    <source>
        <tissue evidence="1">Shoot tissue taken approximately 20 cm above the soil surface</tissue>
    </source>
</reference>
<evidence type="ECO:0000313" key="1">
    <source>
        <dbReference type="EMBL" id="JAD78911.1"/>
    </source>
</evidence>
<organism evidence="1">
    <name type="scientific">Arundo donax</name>
    <name type="common">Giant reed</name>
    <name type="synonym">Donax arundinaceus</name>
    <dbReference type="NCBI Taxonomy" id="35708"/>
    <lineage>
        <taxon>Eukaryota</taxon>
        <taxon>Viridiplantae</taxon>
        <taxon>Streptophyta</taxon>
        <taxon>Embryophyta</taxon>
        <taxon>Tracheophyta</taxon>
        <taxon>Spermatophyta</taxon>
        <taxon>Magnoliopsida</taxon>
        <taxon>Liliopsida</taxon>
        <taxon>Poales</taxon>
        <taxon>Poaceae</taxon>
        <taxon>PACMAD clade</taxon>
        <taxon>Arundinoideae</taxon>
        <taxon>Arundineae</taxon>
        <taxon>Arundo</taxon>
    </lineage>
</organism>
<proteinExistence type="predicted"/>